<reference evidence="2" key="1">
    <citation type="journal article" date="2020" name="Stud. Mycol.">
        <title>101 Dothideomycetes genomes: a test case for predicting lifestyles and emergence of pathogens.</title>
        <authorList>
            <person name="Haridas S."/>
            <person name="Albert R."/>
            <person name="Binder M."/>
            <person name="Bloem J."/>
            <person name="Labutti K."/>
            <person name="Salamov A."/>
            <person name="Andreopoulos B."/>
            <person name="Baker S."/>
            <person name="Barry K."/>
            <person name="Bills G."/>
            <person name="Bluhm B."/>
            <person name="Cannon C."/>
            <person name="Castanera R."/>
            <person name="Culley D."/>
            <person name="Daum C."/>
            <person name="Ezra D."/>
            <person name="Gonzalez J."/>
            <person name="Henrissat B."/>
            <person name="Kuo A."/>
            <person name="Liang C."/>
            <person name="Lipzen A."/>
            <person name="Lutzoni F."/>
            <person name="Magnuson J."/>
            <person name="Mondo S."/>
            <person name="Nolan M."/>
            <person name="Ohm R."/>
            <person name="Pangilinan J."/>
            <person name="Park H.-J."/>
            <person name="Ramirez L."/>
            <person name="Alfaro M."/>
            <person name="Sun H."/>
            <person name="Tritt A."/>
            <person name="Yoshinaga Y."/>
            <person name="Zwiers L.-H."/>
            <person name="Turgeon B."/>
            <person name="Goodwin S."/>
            <person name="Spatafora J."/>
            <person name="Crous P."/>
            <person name="Grigoriev I."/>
        </authorList>
    </citation>
    <scope>NUCLEOTIDE SEQUENCE</scope>
    <source>
        <strain evidence="2">ATCC 74209</strain>
    </source>
</reference>
<proteinExistence type="predicted"/>
<accession>A0A9P4MTX7</accession>
<organism evidence="2 3">
    <name type="scientific">Delitschia confertaspora ATCC 74209</name>
    <dbReference type="NCBI Taxonomy" id="1513339"/>
    <lineage>
        <taxon>Eukaryota</taxon>
        <taxon>Fungi</taxon>
        <taxon>Dikarya</taxon>
        <taxon>Ascomycota</taxon>
        <taxon>Pezizomycotina</taxon>
        <taxon>Dothideomycetes</taxon>
        <taxon>Pleosporomycetidae</taxon>
        <taxon>Pleosporales</taxon>
        <taxon>Delitschiaceae</taxon>
        <taxon>Delitschia</taxon>
    </lineage>
</organism>
<sequence length="163" mass="18074">MSTPSGINLPSDASAPAAEPKHPRVLYKMTLHLLRAACRAAHHSQGQAFLLRVLPSHLEQVVETDPFVPGIVYKVRFQMTDAEFAQYEGLLGEFMGIQEVDAKVGGEMQAVWESLEKPSEQVDLDKVIRFLLSGVLEDSGMILALYLSGYVFYETLLTHLSII</sequence>
<comment type="caution">
    <text evidence="2">The sequence shown here is derived from an EMBL/GenBank/DDBJ whole genome shotgun (WGS) entry which is preliminary data.</text>
</comment>
<evidence type="ECO:0000256" key="1">
    <source>
        <dbReference type="SAM" id="MobiDB-lite"/>
    </source>
</evidence>
<feature type="region of interest" description="Disordered" evidence="1">
    <location>
        <begin position="1"/>
        <end position="20"/>
    </location>
</feature>
<protein>
    <submittedName>
        <fullName evidence="2">Uncharacterized protein</fullName>
    </submittedName>
</protein>
<name>A0A9P4MTX7_9PLEO</name>
<dbReference type="EMBL" id="ML993916">
    <property type="protein sequence ID" value="KAF2203016.1"/>
    <property type="molecule type" value="Genomic_DNA"/>
</dbReference>
<evidence type="ECO:0000313" key="2">
    <source>
        <dbReference type="EMBL" id="KAF2203016.1"/>
    </source>
</evidence>
<evidence type="ECO:0000313" key="3">
    <source>
        <dbReference type="Proteomes" id="UP000799536"/>
    </source>
</evidence>
<dbReference type="AlphaFoldDB" id="A0A9P4MTX7"/>
<dbReference type="OrthoDB" id="3797745at2759"/>
<gene>
    <name evidence="2" type="ORF">GQ43DRAFT_500596</name>
</gene>
<keyword evidence="3" id="KW-1185">Reference proteome</keyword>
<dbReference type="Proteomes" id="UP000799536">
    <property type="component" value="Unassembled WGS sequence"/>
</dbReference>